<evidence type="ECO:0000313" key="2">
    <source>
        <dbReference type="Proteomes" id="UP000646911"/>
    </source>
</evidence>
<organism evidence="1 2">
    <name type="scientific">Undibacterium umbellatum</name>
    <dbReference type="NCBI Taxonomy" id="2762300"/>
    <lineage>
        <taxon>Bacteria</taxon>
        <taxon>Pseudomonadati</taxon>
        <taxon>Pseudomonadota</taxon>
        <taxon>Betaproteobacteria</taxon>
        <taxon>Burkholderiales</taxon>
        <taxon>Oxalobacteraceae</taxon>
        <taxon>Undibacterium</taxon>
    </lineage>
</organism>
<name>A0ABR6ZGJ0_9BURK</name>
<dbReference type="RefSeq" id="WP_186956263.1">
    <property type="nucleotide sequence ID" value="NZ_JACOFX010000018.1"/>
</dbReference>
<dbReference type="InterPro" id="IPR023476">
    <property type="entry name" value="Pep_tRNA_hydro_II_dom_sf"/>
</dbReference>
<gene>
    <name evidence="1" type="ORF">H8L47_24280</name>
</gene>
<dbReference type="EMBL" id="JACOFX010000018">
    <property type="protein sequence ID" value="MBC3910691.1"/>
    <property type="molecule type" value="Genomic_DNA"/>
</dbReference>
<protein>
    <recommendedName>
        <fullName evidence="3">Aminoacyl-tRNA hydrolase</fullName>
    </recommendedName>
</protein>
<dbReference type="Gene3D" id="3.40.1490.10">
    <property type="entry name" value="Bit1"/>
    <property type="match status" value="1"/>
</dbReference>
<proteinExistence type="predicted"/>
<accession>A0ABR6ZGJ0</accession>
<evidence type="ECO:0008006" key="3">
    <source>
        <dbReference type="Google" id="ProtNLM"/>
    </source>
</evidence>
<comment type="caution">
    <text evidence="1">The sequence shown here is derived from an EMBL/GenBank/DDBJ whole genome shotgun (WGS) entry which is preliminary data.</text>
</comment>
<sequence length="108" mass="12359">MKMYILVRDDLPLGFAMVAVAHASLVGYLRFQDTPEVKAWLAGPFFKAVCRVNAKEFANAKLVEDHVVLTESALDNREVAIVFKPREVWPKMFKFLKLYKDALEIQAE</sequence>
<keyword evidence="2" id="KW-1185">Reference proteome</keyword>
<reference evidence="1 2" key="1">
    <citation type="submission" date="2020-08" db="EMBL/GenBank/DDBJ databases">
        <title>Novel species isolated from subtropical streams in China.</title>
        <authorList>
            <person name="Lu H."/>
        </authorList>
    </citation>
    <scope>NUCLEOTIDE SEQUENCE [LARGE SCALE GENOMIC DNA]</scope>
    <source>
        <strain evidence="1 2">NL8W</strain>
    </source>
</reference>
<dbReference type="Proteomes" id="UP000646911">
    <property type="component" value="Unassembled WGS sequence"/>
</dbReference>
<dbReference type="SUPFAM" id="SSF102462">
    <property type="entry name" value="Peptidyl-tRNA hydrolase II"/>
    <property type="match status" value="1"/>
</dbReference>
<evidence type="ECO:0000313" key="1">
    <source>
        <dbReference type="EMBL" id="MBC3910691.1"/>
    </source>
</evidence>